<protein>
    <recommendedName>
        <fullName evidence="3">Cathepsin propeptide inhibitor domain-containing protein</fullName>
    </recommendedName>
</protein>
<evidence type="ECO:0008006" key="3">
    <source>
        <dbReference type="Google" id="ProtNLM"/>
    </source>
</evidence>
<organism evidence="1 2">
    <name type="scientific">Leptidea sinapis</name>
    <dbReference type="NCBI Taxonomy" id="189913"/>
    <lineage>
        <taxon>Eukaryota</taxon>
        <taxon>Metazoa</taxon>
        <taxon>Ecdysozoa</taxon>
        <taxon>Arthropoda</taxon>
        <taxon>Hexapoda</taxon>
        <taxon>Insecta</taxon>
        <taxon>Pterygota</taxon>
        <taxon>Neoptera</taxon>
        <taxon>Endopterygota</taxon>
        <taxon>Lepidoptera</taxon>
        <taxon>Glossata</taxon>
        <taxon>Ditrysia</taxon>
        <taxon>Papilionoidea</taxon>
        <taxon>Pieridae</taxon>
        <taxon>Dismorphiinae</taxon>
        <taxon>Leptidea</taxon>
    </lineage>
</organism>
<evidence type="ECO:0000313" key="2">
    <source>
        <dbReference type="Proteomes" id="UP000324832"/>
    </source>
</evidence>
<keyword evidence="2" id="KW-1185">Reference proteome</keyword>
<dbReference type="Proteomes" id="UP000324832">
    <property type="component" value="Unassembled WGS sequence"/>
</dbReference>
<proteinExistence type="predicted"/>
<gene>
    <name evidence="1" type="ORF">LSINAPIS_LOCUS12635</name>
</gene>
<dbReference type="AlphaFoldDB" id="A0A5E4QXN8"/>
<name>A0A5E4QXN8_9NEOP</name>
<accession>A0A5E4QXN8</accession>
<evidence type="ECO:0000313" key="1">
    <source>
        <dbReference type="EMBL" id="VVD02416.1"/>
    </source>
</evidence>
<dbReference type="EMBL" id="FZQP02006066">
    <property type="protein sequence ID" value="VVD02416.1"/>
    <property type="molecule type" value="Genomic_DNA"/>
</dbReference>
<reference evidence="1 2" key="1">
    <citation type="submission" date="2017-07" db="EMBL/GenBank/DDBJ databases">
        <authorList>
            <person name="Talla V."/>
            <person name="Backstrom N."/>
        </authorList>
    </citation>
    <scope>NUCLEOTIDE SEQUENCE [LARGE SCALE GENOMIC DNA]</scope>
</reference>
<sequence>MPYYEVSDTKNAEYAGRQRNMEINSTELFDLDKAPQLYQNFMKKYNKKNATKKLDRRIHYLRFVKTLVEINKNHFQSSKSKELDANADIVQSPFEYFY</sequence>